<name>A0A2U0I5W0_9FLAO</name>
<evidence type="ECO:0000313" key="1">
    <source>
        <dbReference type="EMBL" id="PVW16501.1"/>
    </source>
</evidence>
<reference evidence="1 2" key="1">
    <citation type="submission" date="2018-04" db="EMBL/GenBank/DDBJ databases">
        <title>Marixanthomonas spongiae HN-E44 sp. nov., isolated from a marine sponge.</title>
        <authorList>
            <person name="Luo L."/>
            <person name="Zhuang L."/>
        </authorList>
    </citation>
    <scope>NUCLEOTIDE SEQUENCE [LARGE SCALE GENOMIC DNA]</scope>
    <source>
        <strain evidence="1 2">HN-E44</strain>
    </source>
</reference>
<gene>
    <name evidence="1" type="ORF">DDV96_04415</name>
</gene>
<dbReference type="OrthoDB" id="9770030at2"/>
<organism evidence="1 2">
    <name type="scientific">Marixanthomonas spongiae</name>
    <dbReference type="NCBI Taxonomy" id="2174845"/>
    <lineage>
        <taxon>Bacteria</taxon>
        <taxon>Pseudomonadati</taxon>
        <taxon>Bacteroidota</taxon>
        <taxon>Flavobacteriia</taxon>
        <taxon>Flavobacteriales</taxon>
        <taxon>Flavobacteriaceae</taxon>
        <taxon>Marixanthomonas</taxon>
    </lineage>
</organism>
<dbReference type="EMBL" id="QEHR01000002">
    <property type="protein sequence ID" value="PVW16501.1"/>
    <property type="molecule type" value="Genomic_DNA"/>
</dbReference>
<protein>
    <submittedName>
        <fullName evidence="1">Uncharacterized protein</fullName>
    </submittedName>
</protein>
<keyword evidence="2" id="KW-1185">Reference proteome</keyword>
<dbReference type="RefSeq" id="WP_116693513.1">
    <property type="nucleotide sequence ID" value="NZ_QEHR01000002.1"/>
</dbReference>
<proteinExistence type="predicted"/>
<comment type="caution">
    <text evidence="1">The sequence shown here is derived from an EMBL/GenBank/DDBJ whole genome shotgun (WGS) entry which is preliminary data.</text>
</comment>
<sequence>MKPEQNHWTKEELKTYILLLCAKADHVEAEEELNLIKSKTSAETFDKMYQEFCKDDEDKSLEKIQDAIAYLDYSNQELAKLKMDIQQVFSTDNTIVMKERNMGWILDNILY</sequence>
<evidence type="ECO:0000313" key="2">
    <source>
        <dbReference type="Proteomes" id="UP000245962"/>
    </source>
</evidence>
<accession>A0A2U0I5W0</accession>
<dbReference type="AlphaFoldDB" id="A0A2U0I5W0"/>
<dbReference type="Proteomes" id="UP000245962">
    <property type="component" value="Unassembled WGS sequence"/>
</dbReference>